<sequence>MALEYKAELERVASRDGAHGLKRVCLLQNEASEETQQCETPLQWAVTTPRTYFMLEPSQKRAATVAARPMEDAAFLRRLRLFAGSAGTSEVEDGALAEGAAETAGPLAQAIAQAPLRLVSKSWARMFSAAAIHADAFGAARRLLQPVEAAEGLSRVFDQKLNYVRAEFEGEESVPHHIGGGLVTHIPFADCAWRSALGYVPDGMHDEEQQGPEFATQPIFAWERRTAHEELIARATTGLEFHEAACSWDSGFDTPGEYCNEIQNLRKDFADALVQREWFVDVEDVTCTKWVRGVEDFLDKLMPRWDEQVGCSEMTRRAEPARKVFRVVPLAYSVAELAHERARGSLYNETPYGDRRSCVEFHGGFVLTADGALPLLPSGDGHGNGRGMGPGATAKVLERAAERDRRAAEELRDEEGWNTALATAALAASSAAFTAQAAACRRTSVAPTIYALCAMRALVAAGRAEVPEQSILGRFCGVGLPPELFRRIALMIGVGDERDASQGSAVLRRMEISMEKVDAPWGDWDKRENYCTSDHGRDKWEKRRLIIPQVVLKLDLHGQELEIKGRLSGFEVPCTHETPYFGWGRNYLIGDKKKLMRNRKKFATYKKKALPLQIDRDAMIPVTFTGG</sequence>
<evidence type="ECO:0000313" key="2">
    <source>
        <dbReference type="Proteomes" id="UP000789595"/>
    </source>
</evidence>
<accession>A0A8J2SFV4</accession>
<comment type="caution">
    <text evidence="1">The sequence shown here is derived from an EMBL/GenBank/DDBJ whole genome shotgun (WGS) entry which is preliminary data.</text>
</comment>
<protein>
    <submittedName>
        <fullName evidence="1">Uncharacterized protein</fullName>
    </submittedName>
</protein>
<reference evidence="1" key="1">
    <citation type="submission" date="2021-11" db="EMBL/GenBank/DDBJ databases">
        <authorList>
            <consortium name="Genoscope - CEA"/>
            <person name="William W."/>
        </authorList>
    </citation>
    <scope>NUCLEOTIDE SEQUENCE</scope>
</reference>
<dbReference type="Proteomes" id="UP000789595">
    <property type="component" value="Unassembled WGS sequence"/>
</dbReference>
<dbReference type="AlphaFoldDB" id="A0A8J2SFV4"/>
<gene>
    <name evidence="1" type="ORF">PECAL_1P16000</name>
</gene>
<evidence type="ECO:0000313" key="1">
    <source>
        <dbReference type="EMBL" id="CAH0365177.1"/>
    </source>
</evidence>
<organism evidence="1 2">
    <name type="scientific">Pelagomonas calceolata</name>
    <dbReference type="NCBI Taxonomy" id="35677"/>
    <lineage>
        <taxon>Eukaryota</taxon>
        <taxon>Sar</taxon>
        <taxon>Stramenopiles</taxon>
        <taxon>Ochrophyta</taxon>
        <taxon>Pelagophyceae</taxon>
        <taxon>Pelagomonadales</taxon>
        <taxon>Pelagomonadaceae</taxon>
        <taxon>Pelagomonas</taxon>
    </lineage>
</organism>
<name>A0A8J2SFV4_9STRA</name>
<proteinExistence type="predicted"/>
<dbReference type="EMBL" id="CAKKNE010000001">
    <property type="protein sequence ID" value="CAH0365177.1"/>
    <property type="molecule type" value="Genomic_DNA"/>
</dbReference>
<keyword evidence="2" id="KW-1185">Reference proteome</keyword>